<dbReference type="InterPro" id="IPR000933">
    <property type="entry name" value="Glyco_hydro_29"/>
</dbReference>
<dbReference type="RefSeq" id="WP_109648293.1">
    <property type="nucleotide sequence ID" value="NZ_JACWLN010000002.1"/>
</dbReference>
<accession>A0A316E6R4</accession>
<dbReference type="EC" id="3.2.1.51" evidence="3"/>
<dbReference type="EMBL" id="JACWLN010000002">
    <property type="protein sequence ID" value="MBD1259874.1"/>
    <property type="molecule type" value="Genomic_DNA"/>
</dbReference>
<evidence type="ECO:0000313" key="12">
    <source>
        <dbReference type="Proteomes" id="UP000245667"/>
    </source>
</evidence>
<feature type="site" description="May be important for catalysis" evidence="7">
    <location>
        <position position="285"/>
    </location>
</feature>
<dbReference type="InterPro" id="IPR016286">
    <property type="entry name" value="FUC_metazoa-typ"/>
</dbReference>
<name>A0A316E6R4_9FLAO</name>
<dbReference type="PANTHER" id="PTHR10030">
    <property type="entry name" value="ALPHA-L-FUCOSIDASE"/>
    <property type="match status" value="1"/>
</dbReference>
<reference evidence="10 13" key="2">
    <citation type="submission" date="2020-07" db="EMBL/GenBank/DDBJ databases">
        <title>The draft genome sequence of Maribacter polysiphoniae KCTC 22021.</title>
        <authorList>
            <person name="Mu L."/>
        </authorList>
    </citation>
    <scope>NUCLEOTIDE SEQUENCE [LARGE SCALE GENOMIC DNA]</scope>
    <source>
        <strain evidence="10 13">KCTC 22021</strain>
    </source>
</reference>
<evidence type="ECO:0000256" key="7">
    <source>
        <dbReference type="PIRSR" id="PIRSR001092-1"/>
    </source>
</evidence>
<evidence type="ECO:0000256" key="8">
    <source>
        <dbReference type="SAM" id="SignalP"/>
    </source>
</evidence>
<keyword evidence="4 8" id="KW-0732">Signal</keyword>
<keyword evidence="5" id="KW-0378">Hydrolase</keyword>
<evidence type="ECO:0000256" key="3">
    <source>
        <dbReference type="ARBA" id="ARBA00012662"/>
    </source>
</evidence>
<feature type="domain" description="Glycoside hydrolase family 29 N-terminal" evidence="9">
    <location>
        <begin position="17"/>
        <end position="353"/>
    </location>
</feature>
<keyword evidence="13" id="KW-1185">Reference proteome</keyword>
<dbReference type="GO" id="GO:0005764">
    <property type="term" value="C:lysosome"/>
    <property type="evidence" value="ECO:0007669"/>
    <property type="project" value="TreeGrafter"/>
</dbReference>
<dbReference type="GO" id="GO:0004560">
    <property type="term" value="F:alpha-L-fucosidase activity"/>
    <property type="evidence" value="ECO:0007669"/>
    <property type="project" value="InterPro"/>
</dbReference>
<feature type="signal peptide" evidence="8">
    <location>
        <begin position="1"/>
        <end position="22"/>
    </location>
</feature>
<evidence type="ECO:0000313" key="11">
    <source>
        <dbReference type="EMBL" id="PWK25328.1"/>
    </source>
</evidence>
<evidence type="ECO:0000313" key="10">
    <source>
        <dbReference type="EMBL" id="MBD1259874.1"/>
    </source>
</evidence>
<comment type="function">
    <text evidence="1">Alpha-L-fucosidase is responsible for hydrolyzing the alpha-1,6-linked fucose joined to the reducing-end N-acetylglucosamine of the carbohydrate moieties of glycoproteins.</text>
</comment>
<evidence type="ECO:0000256" key="4">
    <source>
        <dbReference type="ARBA" id="ARBA00022729"/>
    </source>
</evidence>
<dbReference type="Proteomes" id="UP000651837">
    <property type="component" value="Unassembled WGS sequence"/>
</dbReference>
<dbReference type="PRINTS" id="PR00741">
    <property type="entry name" value="GLHYDRLASE29"/>
</dbReference>
<proteinExistence type="inferred from homology"/>
<dbReference type="Pfam" id="PF01120">
    <property type="entry name" value="Alpha_L_fucos"/>
    <property type="match status" value="1"/>
</dbReference>
<evidence type="ECO:0000313" key="13">
    <source>
        <dbReference type="Proteomes" id="UP000651837"/>
    </source>
</evidence>
<dbReference type="Proteomes" id="UP000245667">
    <property type="component" value="Unassembled WGS sequence"/>
</dbReference>
<keyword evidence="6" id="KW-0326">Glycosidase</keyword>
<dbReference type="EMBL" id="QGGQ01000001">
    <property type="protein sequence ID" value="PWK25328.1"/>
    <property type="molecule type" value="Genomic_DNA"/>
</dbReference>
<dbReference type="InterPro" id="IPR057739">
    <property type="entry name" value="Glyco_hydro_29_N"/>
</dbReference>
<comment type="similarity">
    <text evidence="2">Belongs to the glycosyl hydrolase 29 family.</text>
</comment>
<reference evidence="11 12" key="1">
    <citation type="submission" date="2018-05" db="EMBL/GenBank/DDBJ databases">
        <title>Genomic Encyclopedia of Archaeal and Bacterial Type Strains, Phase II (KMG-II): from individual species to whole genera.</title>
        <authorList>
            <person name="Goeker M."/>
        </authorList>
    </citation>
    <scope>NUCLEOTIDE SEQUENCE [LARGE SCALE GENOMIC DNA]</scope>
    <source>
        <strain evidence="11 12">DSM 23514</strain>
    </source>
</reference>
<dbReference type="OrthoDB" id="1095333at2"/>
<dbReference type="SMART" id="SM00812">
    <property type="entry name" value="Alpha_L_fucos"/>
    <property type="match status" value="1"/>
</dbReference>
<dbReference type="GO" id="GO:0016139">
    <property type="term" value="P:glycoside catabolic process"/>
    <property type="evidence" value="ECO:0007669"/>
    <property type="project" value="TreeGrafter"/>
</dbReference>
<dbReference type="GO" id="GO:0006004">
    <property type="term" value="P:fucose metabolic process"/>
    <property type="evidence" value="ECO:0007669"/>
    <property type="project" value="InterPro"/>
</dbReference>
<dbReference type="InterPro" id="IPR017853">
    <property type="entry name" value="GH"/>
</dbReference>
<sequence>MKINKSFLVLFSVLLLSNSLGAQEGYKPTQENLENRQWFQDAKFGMFVHWGVYSVLGGGGDPGIAEWIMQNKKIPIKQYEKLPSFFNPVDFDAAEWVRMVKDAGMKYITITTKHHDGFAMYDSKISDYNIVDKTPYGKDIIRMLAEECRKQDIKLFFYYSQLDWHHPDYYPRGRTGQGFTGRDESGDWDAYLDYMNGQLTELLTDYGPIGGIWFDGMWDKKDADWKLGTTYQLIHKLQPGALIGSNHHVKPYPGEDFQMFEQDLPGENTTGWQGSHISQLPLEMCLTINGSWGFNLMDQNHKSPKELVHMLVKSAGRNANLLLNVGPMPNGQIQPEHKASLKAMGDWIAENGETIYGTRRGIVAAEDWGVSTQKGKKLYLHILDWDKDVLLVQPFKEKVQSVVFFKDKSKVSHRLDKYGLLLEIPKNKKDGVDTIIEITLK</sequence>
<evidence type="ECO:0000256" key="1">
    <source>
        <dbReference type="ARBA" id="ARBA00004071"/>
    </source>
</evidence>
<feature type="chain" id="PRO_5016242422" description="alpha-L-fucosidase" evidence="8">
    <location>
        <begin position="23"/>
        <end position="441"/>
    </location>
</feature>
<dbReference type="PIRSF" id="PIRSF001092">
    <property type="entry name" value="Alpha-L-fucosidase"/>
    <property type="match status" value="1"/>
</dbReference>
<comment type="caution">
    <text evidence="11">The sequence shown here is derived from an EMBL/GenBank/DDBJ whole genome shotgun (WGS) entry which is preliminary data.</text>
</comment>
<dbReference type="PANTHER" id="PTHR10030:SF37">
    <property type="entry name" value="ALPHA-L-FUCOSIDASE-RELATED"/>
    <property type="match status" value="1"/>
</dbReference>
<dbReference type="SUPFAM" id="SSF51445">
    <property type="entry name" value="(Trans)glycosidases"/>
    <property type="match status" value="1"/>
</dbReference>
<dbReference type="Gene3D" id="3.20.20.80">
    <property type="entry name" value="Glycosidases"/>
    <property type="match status" value="1"/>
</dbReference>
<evidence type="ECO:0000259" key="9">
    <source>
        <dbReference type="Pfam" id="PF01120"/>
    </source>
</evidence>
<evidence type="ECO:0000256" key="2">
    <source>
        <dbReference type="ARBA" id="ARBA00007951"/>
    </source>
</evidence>
<protein>
    <recommendedName>
        <fullName evidence="3">alpha-L-fucosidase</fullName>
        <ecNumber evidence="3">3.2.1.51</ecNumber>
    </recommendedName>
</protein>
<gene>
    <name evidence="10" type="ORF">HZY62_04690</name>
    <name evidence="11" type="ORF">LX92_00067</name>
</gene>
<dbReference type="AlphaFoldDB" id="A0A316E6R4"/>
<evidence type="ECO:0000256" key="6">
    <source>
        <dbReference type="ARBA" id="ARBA00023295"/>
    </source>
</evidence>
<evidence type="ECO:0000256" key="5">
    <source>
        <dbReference type="ARBA" id="ARBA00022801"/>
    </source>
</evidence>
<organism evidence="11 12">
    <name type="scientific">Maribacter polysiphoniae</name>
    <dbReference type="NCBI Taxonomy" id="429344"/>
    <lineage>
        <taxon>Bacteria</taxon>
        <taxon>Pseudomonadati</taxon>
        <taxon>Bacteroidota</taxon>
        <taxon>Flavobacteriia</taxon>
        <taxon>Flavobacteriales</taxon>
        <taxon>Flavobacteriaceae</taxon>
        <taxon>Maribacter</taxon>
    </lineage>
</organism>